<gene>
    <name evidence="2" type="ORF">GCM10011502_07850</name>
</gene>
<comment type="similarity">
    <text evidence="1">Belongs to the UPF0231 family.</text>
</comment>
<dbReference type="RefSeq" id="WP_188628797.1">
    <property type="nucleotide sequence ID" value="NZ_BMKE01000004.1"/>
</dbReference>
<accession>A0ABQ1IFR5</accession>
<proteinExistence type="inferred from homology"/>
<dbReference type="EMBL" id="BMKE01000004">
    <property type="protein sequence ID" value="GGB37095.1"/>
    <property type="molecule type" value="Genomic_DNA"/>
</dbReference>
<evidence type="ECO:0000313" key="3">
    <source>
        <dbReference type="Proteomes" id="UP000646152"/>
    </source>
</evidence>
<comment type="caution">
    <text evidence="2">The sequence shown here is derived from an EMBL/GenBank/DDBJ whole genome shotgun (WGS) entry which is preliminary data.</text>
</comment>
<dbReference type="PIRSF" id="PIRSF006287">
    <property type="entry name" value="UCP006287"/>
    <property type="match status" value="1"/>
</dbReference>
<dbReference type="Proteomes" id="UP000646152">
    <property type="component" value="Unassembled WGS sequence"/>
</dbReference>
<keyword evidence="3" id="KW-1185">Reference proteome</keyword>
<name>A0ABQ1IFR5_9GAMM</name>
<organism evidence="2 3">
    <name type="scientific">Oceanisphaera marina</name>
    <dbReference type="NCBI Taxonomy" id="2017550"/>
    <lineage>
        <taxon>Bacteria</taxon>
        <taxon>Pseudomonadati</taxon>
        <taxon>Pseudomonadota</taxon>
        <taxon>Gammaproteobacteria</taxon>
        <taxon>Aeromonadales</taxon>
        <taxon>Aeromonadaceae</taxon>
        <taxon>Oceanisphaera</taxon>
    </lineage>
</organism>
<protein>
    <submittedName>
        <fullName evidence="2">Uncharacterized protein</fullName>
    </submittedName>
</protein>
<dbReference type="Pfam" id="PF06062">
    <property type="entry name" value="UPF0231"/>
    <property type="match status" value="1"/>
</dbReference>
<evidence type="ECO:0000256" key="1">
    <source>
        <dbReference type="ARBA" id="ARBA00005367"/>
    </source>
</evidence>
<sequence>MEFEFFRDLNGHHRARFSMGHEVMGQWLTDEISLTEAAELLAVMEKLAAGELPEFKKSYAECSLLLTAEEAELSAHALAFDSDDLEDGMAYYDDEHYAGCGLDDLARVLEQWQDFCSNR</sequence>
<dbReference type="InterPro" id="IPR008249">
    <property type="entry name" value="UPF0231"/>
</dbReference>
<evidence type="ECO:0000313" key="2">
    <source>
        <dbReference type="EMBL" id="GGB37095.1"/>
    </source>
</evidence>
<reference evidence="3" key="1">
    <citation type="journal article" date="2019" name="Int. J. Syst. Evol. Microbiol.">
        <title>The Global Catalogue of Microorganisms (GCM) 10K type strain sequencing project: providing services to taxonomists for standard genome sequencing and annotation.</title>
        <authorList>
            <consortium name="The Broad Institute Genomics Platform"/>
            <consortium name="The Broad Institute Genome Sequencing Center for Infectious Disease"/>
            <person name="Wu L."/>
            <person name="Ma J."/>
        </authorList>
    </citation>
    <scope>NUCLEOTIDE SEQUENCE [LARGE SCALE GENOMIC DNA]</scope>
    <source>
        <strain evidence="3">CGMCC 1.15923</strain>
    </source>
</reference>